<dbReference type="HAMAP" id="MF_00141">
    <property type="entry name" value="EF_P"/>
    <property type="match status" value="1"/>
</dbReference>
<dbReference type="NCBIfam" id="TIGR00038">
    <property type="entry name" value="efp"/>
    <property type="match status" value="1"/>
</dbReference>
<comment type="function">
    <text evidence="7">Involved in peptide bond synthesis. Stimulates efficient translation and peptide-bond synthesis on native or reconstituted 70S ribosomes in vitro. Probably functions indirectly by altering the affinity of the ribosome for aminoacyl-tRNA, thus increasing their reactivity as acceptors for peptidyl transferase.</text>
</comment>
<evidence type="ECO:0000259" key="10">
    <source>
        <dbReference type="SMART" id="SM00841"/>
    </source>
</evidence>
<dbReference type="SMART" id="SM01185">
    <property type="entry name" value="EFP"/>
    <property type="match status" value="1"/>
</dbReference>
<dbReference type="InterPro" id="IPR001059">
    <property type="entry name" value="Transl_elong_P/YeiP_cen"/>
</dbReference>
<dbReference type="SUPFAM" id="SSF50104">
    <property type="entry name" value="Translation proteins SH3-like domain"/>
    <property type="match status" value="1"/>
</dbReference>
<dbReference type="Gene3D" id="2.40.50.140">
    <property type="entry name" value="Nucleic acid-binding proteins"/>
    <property type="match status" value="2"/>
</dbReference>
<organism evidence="12 13">
    <name type="scientific">Neorickettsia risticii (strain Illinois)</name>
    <dbReference type="NCBI Taxonomy" id="434131"/>
    <lineage>
        <taxon>Bacteria</taxon>
        <taxon>Pseudomonadati</taxon>
        <taxon>Pseudomonadota</taxon>
        <taxon>Alphaproteobacteria</taxon>
        <taxon>Rickettsiales</taxon>
        <taxon>Anaplasmataceae</taxon>
        <taxon>Neorickettsia</taxon>
    </lineage>
</organism>
<protein>
    <recommendedName>
        <fullName evidence="7 8">Elongation factor P</fullName>
        <shortName evidence="7">EF-P</shortName>
    </recommendedName>
</protein>
<dbReference type="GO" id="GO:0005829">
    <property type="term" value="C:cytosol"/>
    <property type="evidence" value="ECO:0007669"/>
    <property type="project" value="UniProtKB-ARBA"/>
</dbReference>
<dbReference type="PIRSF" id="PIRSF005901">
    <property type="entry name" value="EF-P"/>
    <property type="match status" value="1"/>
</dbReference>
<dbReference type="InterPro" id="IPR014722">
    <property type="entry name" value="Rib_uL2_dom2"/>
</dbReference>
<comment type="subcellular location">
    <subcellularLocation>
        <location evidence="1 7">Cytoplasm</location>
    </subcellularLocation>
</comment>
<dbReference type="InterPro" id="IPR013185">
    <property type="entry name" value="Transl_elong_KOW-like"/>
</dbReference>
<dbReference type="CDD" id="cd05794">
    <property type="entry name" value="S1_EF-P_repeat_2"/>
    <property type="match status" value="1"/>
</dbReference>
<evidence type="ECO:0000256" key="2">
    <source>
        <dbReference type="ARBA" id="ARBA00004815"/>
    </source>
</evidence>
<evidence type="ECO:0000256" key="3">
    <source>
        <dbReference type="ARBA" id="ARBA00009479"/>
    </source>
</evidence>
<dbReference type="Pfam" id="PF08207">
    <property type="entry name" value="EFP_N"/>
    <property type="match status" value="1"/>
</dbReference>
<keyword evidence="13" id="KW-1185">Reference proteome</keyword>
<evidence type="ECO:0000256" key="6">
    <source>
        <dbReference type="ARBA" id="ARBA00022917"/>
    </source>
</evidence>
<name>C6V465_NEORI</name>
<dbReference type="PANTHER" id="PTHR30053">
    <property type="entry name" value="ELONGATION FACTOR P"/>
    <property type="match status" value="1"/>
</dbReference>
<evidence type="ECO:0000256" key="5">
    <source>
        <dbReference type="ARBA" id="ARBA00022768"/>
    </source>
</evidence>
<dbReference type="Pfam" id="PF01132">
    <property type="entry name" value="EFP"/>
    <property type="match status" value="1"/>
</dbReference>
<sequence length="207" mass="23491">MQCELQFWPVFLYLFAVSQKILGNDIRVGNVLEYRNALYQVLKREHVKPGKGGAFVNVEMKSIDGASKVNHRFRSDEVVFKAFLEEEEYHYLFKEGGAIVLMNLATYEQVSVGADLFVDVEKYLKEEVVVKLLRHGDKIVGVKVQDNLTYTVEETEPYMKGQTVTSSYKPATLNGGLLKVMVPPFIKVGDQVVVKTEDGTYVERAEK</sequence>
<dbReference type="InterPro" id="IPR015365">
    <property type="entry name" value="Elong-fact-P_C"/>
</dbReference>
<dbReference type="GO" id="GO:0043043">
    <property type="term" value="P:peptide biosynthetic process"/>
    <property type="evidence" value="ECO:0007669"/>
    <property type="project" value="InterPro"/>
</dbReference>
<dbReference type="SMART" id="SM00841">
    <property type="entry name" value="Elong-fact-P_C"/>
    <property type="match status" value="1"/>
</dbReference>
<feature type="domain" description="Translation elongation factor P/YeiP central" evidence="11">
    <location>
        <begin position="86"/>
        <end position="140"/>
    </location>
</feature>
<dbReference type="KEGG" id="nri:NRI_0189"/>
<dbReference type="InterPro" id="IPR020599">
    <property type="entry name" value="Transl_elong_fac_P/YeiP"/>
</dbReference>
<dbReference type="HOGENOM" id="CLU_074944_1_1_5"/>
<dbReference type="Pfam" id="PF09285">
    <property type="entry name" value="Elong-fact-P_C"/>
    <property type="match status" value="1"/>
</dbReference>
<keyword evidence="5 7" id="KW-0251">Elongation factor</keyword>
<dbReference type="FunFam" id="2.40.50.140:FF:000004">
    <property type="entry name" value="Elongation factor P"/>
    <property type="match status" value="1"/>
</dbReference>
<evidence type="ECO:0000313" key="13">
    <source>
        <dbReference type="Proteomes" id="UP000001627"/>
    </source>
</evidence>
<gene>
    <name evidence="7 12" type="primary">efp</name>
    <name evidence="12" type="ordered locus">NRI_0189</name>
</gene>
<comment type="pathway">
    <text evidence="2 7">Protein biosynthesis; polypeptide chain elongation.</text>
</comment>
<dbReference type="NCBIfam" id="NF001810">
    <property type="entry name" value="PRK00529.1"/>
    <property type="match status" value="1"/>
</dbReference>
<evidence type="ECO:0000256" key="4">
    <source>
        <dbReference type="ARBA" id="ARBA00022490"/>
    </source>
</evidence>
<evidence type="ECO:0000256" key="1">
    <source>
        <dbReference type="ARBA" id="ARBA00004496"/>
    </source>
</evidence>
<dbReference type="PANTHER" id="PTHR30053:SF14">
    <property type="entry name" value="TRANSLATION ELONGATION FACTOR KOW-LIKE DOMAIN-CONTAINING PROTEIN"/>
    <property type="match status" value="1"/>
</dbReference>
<dbReference type="EMBL" id="CP001431">
    <property type="protein sequence ID" value="ACT69188.1"/>
    <property type="molecule type" value="Genomic_DNA"/>
</dbReference>
<evidence type="ECO:0000259" key="11">
    <source>
        <dbReference type="SMART" id="SM01185"/>
    </source>
</evidence>
<reference evidence="12 13" key="1">
    <citation type="journal article" date="2009" name="Nucleic Acids Res.">
        <title>Analysis of complete genome sequence of Neorickettsia risticii: causative agent of Potomac horse fever.</title>
        <authorList>
            <person name="Lin M."/>
            <person name="Zhang C."/>
            <person name="Gibson K."/>
            <person name="Rikihisa Y."/>
        </authorList>
    </citation>
    <scope>NUCLEOTIDE SEQUENCE [LARGE SCALE GENOMIC DNA]</scope>
    <source>
        <strain evidence="12 13">Illinois</strain>
    </source>
</reference>
<keyword evidence="6 7" id="KW-0648">Protein biosynthesis</keyword>
<keyword evidence="4 7" id="KW-0963">Cytoplasm</keyword>
<dbReference type="FunFam" id="2.30.30.30:FF:000003">
    <property type="entry name" value="Elongation factor P"/>
    <property type="match status" value="1"/>
</dbReference>
<evidence type="ECO:0000256" key="8">
    <source>
        <dbReference type="NCBIfam" id="TIGR00038"/>
    </source>
</evidence>
<proteinExistence type="inferred from homology"/>
<dbReference type="Proteomes" id="UP000001627">
    <property type="component" value="Chromosome"/>
</dbReference>
<dbReference type="InterPro" id="IPR008991">
    <property type="entry name" value="Translation_prot_SH3-like_sf"/>
</dbReference>
<dbReference type="InterPro" id="IPR012340">
    <property type="entry name" value="NA-bd_OB-fold"/>
</dbReference>
<dbReference type="AlphaFoldDB" id="C6V465"/>
<dbReference type="SUPFAM" id="SSF50249">
    <property type="entry name" value="Nucleic acid-binding proteins"/>
    <property type="match status" value="2"/>
</dbReference>
<accession>C6V465</accession>
<evidence type="ECO:0000313" key="12">
    <source>
        <dbReference type="EMBL" id="ACT69188.1"/>
    </source>
</evidence>
<dbReference type="STRING" id="434131.NRI_0189"/>
<dbReference type="InterPro" id="IPR011768">
    <property type="entry name" value="Transl_elongation_fac_P"/>
</dbReference>
<evidence type="ECO:0000256" key="9">
    <source>
        <dbReference type="RuleBase" id="RU004389"/>
    </source>
</evidence>
<evidence type="ECO:0000256" key="7">
    <source>
        <dbReference type="HAMAP-Rule" id="MF_00141"/>
    </source>
</evidence>
<dbReference type="UniPathway" id="UPA00345"/>
<dbReference type="GO" id="GO:0003746">
    <property type="term" value="F:translation elongation factor activity"/>
    <property type="evidence" value="ECO:0007669"/>
    <property type="project" value="UniProtKB-UniRule"/>
</dbReference>
<dbReference type="Gene3D" id="2.30.30.30">
    <property type="match status" value="1"/>
</dbReference>
<comment type="similarity">
    <text evidence="3 7 9">Belongs to the elongation factor P family.</text>
</comment>
<feature type="domain" description="Elongation factor P C-terminal" evidence="10">
    <location>
        <begin position="148"/>
        <end position="204"/>
    </location>
</feature>
<dbReference type="eggNOG" id="COG0231">
    <property type="taxonomic scope" value="Bacteria"/>
</dbReference>